<dbReference type="PANTHER" id="PTHR46663">
    <property type="entry name" value="DIGUANYLATE CYCLASE DGCT-RELATED"/>
    <property type="match status" value="1"/>
</dbReference>
<evidence type="ECO:0000259" key="2">
    <source>
        <dbReference type="PROSITE" id="PS50887"/>
    </source>
</evidence>
<feature type="domain" description="GGDEF" evidence="2">
    <location>
        <begin position="253"/>
        <end position="387"/>
    </location>
</feature>
<keyword evidence="3" id="KW-0808">Transferase</keyword>
<dbReference type="Proteomes" id="UP001597048">
    <property type="component" value="Unassembled WGS sequence"/>
</dbReference>
<dbReference type="EC" id="2.7.7.65" evidence="3"/>
<dbReference type="SMART" id="SM00062">
    <property type="entry name" value="PBPb"/>
    <property type="match status" value="1"/>
</dbReference>
<comment type="caution">
    <text evidence="3">The sequence shown here is derived from an EMBL/GenBank/DDBJ whole genome shotgun (WGS) entry which is preliminary data.</text>
</comment>
<dbReference type="NCBIfam" id="TIGR00254">
    <property type="entry name" value="GGDEF"/>
    <property type="match status" value="1"/>
</dbReference>
<name>A0ABW3KFE3_9GAMM</name>
<gene>
    <name evidence="3" type="ORF">ACFQ1C_01000</name>
</gene>
<proteinExistence type="predicted"/>
<evidence type="ECO:0000313" key="4">
    <source>
        <dbReference type="Proteomes" id="UP001597048"/>
    </source>
</evidence>
<dbReference type="Pfam" id="PF00497">
    <property type="entry name" value="SBP_bac_3"/>
    <property type="match status" value="1"/>
</dbReference>
<reference evidence="4" key="1">
    <citation type="journal article" date="2019" name="Int. J. Syst. Evol. Microbiol.">
        <title>The Global Catalogue of Microorganisms (GCM) 10K type strain sequencing project: providing services to taxonomists for standard genome sequencing and annotation.</title>
        <authorList>
            <consortium name="The Broad Institute Genomics Platform"/>
            <consortium name="The Broad Institute Genome Sequencing Center for Infectious Disease"/>
            <person name="Wu L."/>
            <person name="Ma J."/>
        </authorList>
    </citation>
    <scope>NUCLEOTIDE SEQUENCE [LARGE SCALE GENOMIC DNA]</scope>
    <source>
        <strain evidence="4">CCUG 60525</strain>
    </source>
</reference>
<keyword evidence="1" id="KW-0472">Membrane</keyword>
<feature type="transmembrane region" description="Helical" evidence="1">
    <location>
        <begin position="189"/>
        <end position="209"/>
    </location>
</feature>
<dbReference type="InterPro" id="IPR029787">
    <property type="entry name" value="Nucleotide_cyclase"/>
</dbReference>
<dbReference type="Pfam" id="PF00990">
    <property type="entry name" value="GGDEF"/>
    <property type="match status" value="1"/>
</dbReference>
<dbReference type="InterPro" id="IPR000160">
    <property type="entry name" value="GGDEF_dom"/>
</dbReference>
<dbReference type="SUPFAM" id="SSF53850">
    <property type="entry name" value="Periplasmic binding protein-like II"/>
    <property type="match status" value="1"/>
</dbReference>
<dbReference type="InterPro" id="IPR043128">
    <property type="entry name" value="Rev_trsase/Diguanyl_cyclase"/>
</dbReference>
<dbReference type="PROSITE" id="PS50887">
    <property type="entry name" value="GGDEF"/>
    <property type="match status" value="1"/>
</dbReference>
<dbReference type="SUPFAM" id="SSF55073">
    <property type="entry name" value="Nucleotide cyclase"/>
    <property type="match status" value="1"/>
</dbReference>
<dbReference type="InterPro" id="IPR001638">
    <property type="entry name" value="Solute-binding_3/MltF_N"/>
</dbReference>
<dbReference type="InterPro" id="IPR052163">
    <property type="entry name" value="DGC-Regulatory_Protein"/>
</dbReference>
<evidence type="ECO:0000256" key="1">
    <source>
        <dbReference type="SAM" id="Phobius"/>
    </source>
</evidence>
<dbReference type="GO" id="GO:0052621">
    <property type="term" value="F:diguanylate cyclase activity"/>
    <property type="evidence" value="ECO:0007669"/>
    <property type="project" value="UniProtKB-EC"/>
</dbReference>
<evidence type="ECO:0000313" key="3">
    <source>
        <dbReference type="EMBL" id="MFD1006746.1"/>
    </source>
</evidence>
<dbReference type="Gene3D" id="3.30.70.270">
    <property type="match status" value="1"/>
</dbReference>
<dbReference type="PANTHER" id="PTHR46663:SF3">
    <property type="entry name" value="SLL0267 PROTEIN"/>
    <property type="match status" value="1"/>
</dbReference>
<keyword evidence="4" id="KW-1185">Reference proteome</keyword>
<accession>A0ABW3KFE3</accession>
<protein>
    <submittedName>
        <fullName evidence="3">Diguanylate cyclase domain-containing protein</fullName>
        <ecNumber evidence="3">2.7.7.65</ecNumber>
    </submittedName>
</protein>
<keyword evidence="3" id="KW-0548">Nucleotidyltransferase</keyword>
<dbReference type="Gene3D" id="3.40.190.10">
    <property type="entry name" value="Periplasmic binding protein-like II"/>
    <property type="match status" value="2"/>
</dbReference>
<organism evidence="3 4">
    <name type="scientific">Oceanisphaera ostreae</name>
    <dbReference type="NCBI Taxonomy" id="914151"/>
    <lineage>
        <taxon>Bacteria</taxon>
        <taxon>Pseudomonadati</taxon>
        <taxon>Pseudomonadota</taxon>
        <taxon>Gammaproteobacteria</taxon>
        <taxon>Aeromonadales</taxon>
        <taxon>Aeromonadaceae</taxon>
        <taxon>Oceanisphaera</taxon>
    </lineage>
</organism>
<sequence>MNNLLTMTNRLFTPHSPPEVDIATMISSPERESLYDFVDPHHVSPISLIVRKGDTDIYHLDDLHGKNIISIAGGFSHRYLLSQQQALAPVPVADIEAGLKMLAAGEFDAIVTLQSIALYQIQQLKLPNLVLGDTVSSPYTYSFAVAKGNRELQEQINQGLIILKRNGTFQLLHEKWLEGGLKAEQQQQALIIFFATTLLFILIISLVLWKWKTEETRDKIKQAHHDQLTGLPNRTLLMDRLEHALSRAKRTQSQMAVLFIDLDNFKPVNDTLGHAGGDALLRLVANRLLACVREEDTVARMGGDEFVILVEQLNHVDDISTIAEHILSSLKQPFTISEQQVCISGSLGISLYPQNGIDAETLLRHADEAMYHAKQLPEQRFISNIHTLN</sequence>
<dbReference type="CDD" id="cd01949">
    <property type="entry name" value="GGDEF"/>
    <property type="match status" value="1"/>
</dbReference>
<dbReference type="SMART" id="SM00267">
    <property type="entry name" value="GGDEF"/>
    <property type="match status" value="1"/>
</dbReference>
<keyword evidence="1" id="KW-0812">Transmembrane</keyword>
<keyword evidence="1" id="KW-1133">Transmembrane helix</keyword>
<dbReference type="EMBL" id="JBHTJS010000002">
    <property type="protein sequence ID" value="MFD1006746.1"/>
    <property type="molecule type" value="Genomic_DNA"/>
</dbReference>